<keyword evidence="6 8" id="KW-0472">Membrane</keyword>
<dbReference type="STRING" id="216142.LT40_12110"/>
<accession>A0A089YNR9</accession>
<comment type="similarity">
    <text evidence="7">Belongs to the binding-protein-dependent transport system permease family. OppBC subfamily.</text>
</comment>
<name>A0A089YNR9_9PSED</name>
<keyword evidence="4 8" id="KW-0812">Transmembrane</keyword>
<dbReference type="KEGG" id="prh:LT40_12110"/>
<dbReference type="eggNOG" id="COG0601">
    <property type="taxonomic scope" value="Bacteria"/>
</dbReference>
<feature type="transmembrane region" description="Helical" evidence="8">
    <location>
        <begin position="233"/>
        <end position="258"/>
    </location>
</feature>
<dbReference type="RefSeq" id="WP_043190295.1">
    <property type="nucleotide sequence ID" value="NZ_CP009533.1"/>
</dbReference>
<feature type="transmembrane region" description="Helical" evidence="8">
    <location>
        <begin position="97"/>
        <end position="121"/>
    </location>
</feature>
<protein>
    <submittedName>
        <fullName evidence="10">ABC transporter permease</fullName>
    </submittedName>
</protein>
<evidence type="ECO:0000256" key="4">
    <source>
        <dbReference type="ARBA" id="ARBA00022692"/>
    </source>
</evidence>
<feature type="transmembrane region" description="Helical" evidence="8">
    <location>
        <begin position="278"/>
        <end position="300"/>
    </location>
</feature>
<organism evidence="10 11">
    <name type="scientific">Pseudomonas rhizosphaerae</name>
    <dbReference type="NCBI Taxonomy" id="216142"/>
    <lineage>
        <taxon>Bacteria</taxon>
        <taxon>Pseudomonadati</taxon>
        <taxon>Pseudomonadota</taxon>
        <taxon>Gammaproteobacteria</taxon>
        <taxon>Pseudomonadales</taxon>
        <taxon>Pseudomonadaceae</taxon>
        <taxon>Pseudomonas</taxon>
    </lineage>
</organism>
<evidence type="ECO:0000313" key="10">
    <source>
        <dbReference type="EMBL" id="AIS18088.1"/>
    </source>
</evidence>
<dbReference type="PROSITE" id="PS50928">
    <property type="entry name" value="ABC_TM1"/>
    <property type="match status" value="1"/>
</dbReference>
<evidence type="ECO:0000313" key="11">
    <source>
        <dbReference type="Proteomes" id="UP000029499"/>
    </source>
</evidence>
<gene>
    <name evidence="10" type="ORF">LT40_12110</name>
</gene>
<dbReference type="SUPFAM" id="SSF161098">
    <property type="entry name" value="MetI-like"/>
    <property type="match status" value="1"/>
</dbReference>
<proteinExistence type="inferred from homology"/>
<evidence type="ECO:0000256" key="2">
    <source>
        <dbReference type="ARBA" id="ARBA00022448"/>
    </source>
</evidence>
<dbReference type="AlphaFoldDB" id="A0A089YNR9"/>
<dbReference type="Pfam" id="PF00528">
    <property type="entry name" value="BPD_transp_1"/>
    <property type="match status" value="1"/>
</dbReference>
<evidence type="ECO:0000256" key="7">
    <source>
        <dbReference type="ARBA" id="ARBA00024202"/>
    </source>
</evidence>
<dbReference type="PANTHER" id="PTHR43163">
    <property type="entry name" value="DIPEPTIDE TRANSPORT SYSTEM PERMEASE PROTEIN DPPB-RELATED"/>
    <property type="match status" value="1"/>
</dbReference>
<evidence type="ECO:0000256" key="5">
    <source>
        <dbReference type="ARBA" id="ARBA00022989"/>
    </source>
</evidence>
<feature type="transmembrane region" description="Helical" evidence="8">
    <location>
        <begin position="178"/>
        <end position="197"/>
    </location>
</feature>
<dbReference type="InterPro" id="IPR035906">
    <property type="entry name" value="MetI-like_sf"/>
</dbReference>
<dbReference type="Gene3D" id="1.10.3720.10">
    <property type="entry name" value="MetI-like"/>
    <property type="match status" value="1"/>
</dbReference>
<comment type="subcellular location">
    <subcellularLocation>
        <location evidence="1 8">Cell membrane</location>
        <topology evidence="1 8">Multi-pass membrane protein</topology>
    </subcellularLocation>
</comment>
<dbReference type="OrthoDB" id="9805855at2"/>
<dbReference type="CDD" id="cd06261">
    <property type="entry name" value="TM_PBP2"/>
    <property type="match status" value="1"/>
</dbReference>
<dbReference type="GO" id="GO:0005886">
    <property type="term" value="C:plasma membrane"/>
    <property type="evidence" value="ECO:0007669"/>
    <property type="project" value="UniProtKB-SubCell"/>
</dbReference>
<evidence type="ECO:0000256" key="6">
    <source>
        <dbReference type="ARBA" id="ARBA00023136"/>
    </source>
</evidence>
<dbReference type="EMBL" id="CP009533">
    <property type="protein sequence ID" value="AIS18088.1"/>
    <property type="molecule type" value="Genomic_DNA"/>
</dbReference>
<dbReference type="Proteomes" id="UP000029499">
    <property type="component" value="Chromosome"/>
</dbReference>
<feature type="domain" description="ABC transmembrane type-1" evidence="9">
    <location>
        <begin position="101"/>
        <end position="301"/>
    </location>
</feature>
<feature type="transmembrane region" description="Helical" evidence="8">
    <location>
        <begin position="12"/>
        <end position="30"/>
    </location>
</feature>
<evidence type="ECO:0000256" key="1">
    <source>
        <dbReference type="ARBA" id="ARBA00004651"/>
    </source>
</evidence>
<evidence type="ECO:0000259" key="9">
    <source>
        <dbReference type="PROSITE" id="PS50928"/>
    </source>
</evidence>
<sequence>MNSIAIRIFWRLLAGAGVLWGAASLTFLAINLSGGDPALAILGGPESMPTPEMIVRVRAEYGLDQPLIVQYGHYIARLVQGDLGESYRLRIPVTRAIGAQIGATVQLSICAALVAVLLSVISAITTAKRSPWVRSLVSGTELVLSSAPSFVIGILLLLVFAFHWHVLPPSGSGSWQSLILPTLALALPLAAVLTQVLRQELEDILDQPFIAMARARGMSETGVRLRHALRHALVPLVTLAGFVFASLLGGAVIVELLFSRQGIGRLMLDAANAKDVPMVLGITLLAAAIYVAVNLVVDLINHWVDPRVKSA</sequence>
<feature type="transmembrane region" description="Helical" evidence="8">
    <location>
        <begin position="142"/>
        <end position="166"/>
    </location>
</feature>
<dbReference type="PANTHER" id="PTHR43163:SF6">
    <property type="entry name" value="DIPEPTIDE TRANSPORT SYSTEM PERMEASE PROTEIN DPPB-RELATED"/>
    <property type="match status" value="1"/>
</dbReference>
<dbReference type="GO" id="GO:0071916">
    <property type="term" value="F:dipeptide transmembrane transporter activity"/>
    <property type="evidence" value="ECO:0007669"/>
    <property type="project" value="TreeGrafter"/>
</dbReference>
<dbReference type="InterPro" id="IPR000515">
    <property type="entry name" value="MetI-like"/>
</dbReference>
<keyword evidence="2 8" id="KW-0813">Transport</keyword>
<dbReference type="HOGENOM" id="CLU_036879_0_2_6"/>
<keyword evidence="5 8" id="KW-1133">Transmembrane helix</keyword>
<evidence type="ECO:0000256" key="3">
    <source>
        <dbReference type="ARBA" id="ARBA00022475"/>
    </source>
</evidence>
<keyword evidence="3" id="KW-1003">Cell membrane</keyword>
<keyword evidence="11" id="KW-1185">Reference proteome</keyword>
<reference evidence="10 11" key="1">
    <citation type="journal article" date="2015" name="J. Biotechnol.">
        <title>Complete genome sequence of Pseudomonas rhizosphaerae IH5T (=DSM 16299T), a phosphate-solubilizing rhizobacterium for bacterial biofertilizer.</title>
        <authorList>
            <person name="Kwak Y."/>
            <person name="Jung B.K."/>
            <person name="Shin J.H."/>
        </authorList>
    </citation>
    <scope>NUCLEOTIDE SEQUENCE [LARGE SCALE GENOMIC DNA]</scope>
    <source>
        <strain evidence="10">DSM 16299</strain>
    </source>
</reference>
<evidence type="ECO:0000256" key="8">
    <source>
        <dbReference type="RuleBase" id="RU363032"/>
    </source>
</evidence>